<dbReference type="EMBL" id="BAABHC010000027">
    <property type="protein sequence ID" value="GAA4439751.1"/>
    <property type="molecule type" value="Genomic_DNA"/>
</dbReference>
<dbReference type="Pfam" id="PF17541">
    <property type="entry name" value="TssC"/>
    <property type="match status" value="1"/>
</dbReference>
<gene>
    <name evidence="1" type="ORF">GCM10023188_36300</name>
</gene>
<name>A0ABP8LXQ3_9BACT</name>
<comment type="caution">
    <text evidence="1">The sequence shown here is derived from an EMBL/GenBank/DDBJ whole genome shotgun (WGS) entry which is preliminary data.</text>
</comment>
<reference evidence="2" key="1">
    <citation type="journal article" date="2019" name="Int. J. Syst. Evol. Microbiol.">
        <title>The Global Catalogue of Microorganisms (GCM) 10K type strain sequencing project: providing services to taxonomists for standard genome sequencing and annotation.</title>
        <authorList>
            <consortium name="The Broad Institute Genomics Platform"/>
            <consortium name="The Broad Institute Genome Sequencing Center for Infectious Disease"/>
            <person name="Wu L."/>
            <person name="Ma J."/>
        </authorList>
    </citation>
    <scope>NUCLEOTIDE SEQUENCE [LARGE SCALE GENOMIC DNA]</scope>
    <source>
        <strain evidence="2">JCM 17926</strain>
    </source>
</reference>
<evidence type="ECO:0000313" key="2">
    <source>
        <dbReference type="Proteomes" id="UP001500552"/>
    </source>
</evidence>
<organism evidence="1 2">
    <name type="scientific">Pontibacter saemangeumensis</name>
    <dbReference type="NCBI Taxonomy" id="1084525"/>
    <lineage>
        <taxon>Bacteria</taxon>
        <taxon>Pseudomonadati</taxon>
        <taxon>Bacteroidota</taxon>
        <taxon>Cytophagia</taxon>
        <taxon>Cytophagales</taxon>
        <taxon>Hymenobacteraceae</taxon>
        <taxon>Pontibacter</taxon>
    </lineage>
</organism>
<dbReference type="Proteomes" id="UP001500552">
    <property type="component" value="Unassembled WGS sequence"/>
</dbReference>
<dbReference type="InterPro" id="IPR035576">
    <property type="entry name" value="T6SS_TssC"/>
</dbReference>
<dbReference type="RefSeq" id="WP_345160985.1">
    <property type="nucleotide sequence ID" value="NZ_BAABHC010000027.1"/>
</dbReference>
<proteinExistence type="predicted"/>
<keyword evidence="2" id="KW-1185">Reference proteome</keyword>
<sequence length="455" mass="51620">MEQEEVLNTREKEAIAVETPAPSLNLTELCDQLIDFGGFELIETAIDGAKVMNPESKARKNIFLSESSRANDREKLKKQLSMWLDLVKGSESVSDMVTAAQEKAETAEEVLKTNLKKAVDEIRPLEQAYRSVAMFYKNAESDKIKNLTIFNANIDRLKDLDNTIVIDKINEELKARHDRLDLRENYALLVIPGYLGSNKVVEKWAKIAHQNKVMLVTDFENLDKPDEVMEEFDAANLTGGDIYRSNVLMTCNWLVGREKHQDLGEDEEMFLPPSTALAGKIYSTLIAQPTAGKMHGGINEVDGVSFPLKKSEITELEKRGLVPMVKEWEKVMAFSAKTLYTGNDIGLQTYSVVRVFDYVGKVLIDFLNRQAFVNWTPVVERDLRKEISKYLESIRGSDKIIQDYNLMRLEQDPDTKQIFIDLHITPFFPAKNFMLKLGGTKGDTAEAWASEYAEQ</sequence>
<accession>A0ABP8LXQ3</accession>
<evidence type="ECO:0000313" key="1">
    <source>
        <dbReference type="EMBL" id="GAA4439751.1"/>
    </source>
</evidence>
<protein>
    <submittedName>
        <fullName evidence="1">DUF5458 family protein</fullName>
    </submittedName>
</protein>